<dbReference type="AlphaFoldDB" id="A0A8S4R445"/>
<name>A0A8S4R445_9NEOP</name>
<dbReference type="EMBL" id="CAKXAJ010023721">
    <property type="protein sequence ID" value="CAH2227990.1"/>
    <property type="molecule type" value="Genomic_DNA"/>
</dbReference>
<keyword evidence="2" id="KW-1185">Reference proteome</keyword>
<sequence length="84" mass="8891">MDTTASRGGTVIVLDSYRLKPHGVQISRLVSSATGTLSNTSATQLAAPAVADSLLRHTKMPLQCPKAHREHKVRLSTLGLISNG</sequence>
<reference evidence="1" key="1">
    <citation type="submission" date="2022-03" db="EMBL/GenBank/DDBJ databases">
        <authorList>
            <person name="Lindestad O."/>
        </authorList>
    </citation>
    <scope>NUCLEOTIDE SEQUENCE</scope>
</reference>
<organism evidence="1 2">
    <name type="scientific">Pararge aegeria aegeria</name>
    <dbReference type="NCBI Taxonomy" id="348720"/>
    <lineage>
        <taxon>Eukaryota</taxon>
        <taxon>Metazoa</taxon>
        <taxon>Ecdysozoa</taxon>
        <taxon>Arthropoda</taxon>
        <taxon>Hexapoda</taxon>
        <taxon>Insecta</taxon>
        <taxon>Pterygota</taxon>
        <taxon>Neoptera</taxon>
        <taxon>Endopterygota</taxon>
        <taxon>Lepidoptera</taxon>
        <taxon>Glossata</taxon>
        <taxon>Ditrysia</taxon>
        <taxon>Papilionoidea</taxon>
        <taxon>Nymphalidae</taxon>
        <taxon>Satyrinae</taxon>
        <taxon>Satyrini</taxon>
        <taxon>Parargina</taxon>
        <taxon>Pararge</taxon>
    </lineage>
</organism>
<proteinExistence type="predicted"/>
<comment type="caution">
    <text evidence="1">The sequence shown here is derived from an EMBL/GenBank/DDBJ whole genome shotgun (WGS) entry which is preliminary data.</text>
</comment>
<evidence type="ECO:0000313" key="1">
    <source>
        <dbReference type="EMBL" id="CAH2227990.1"/>
    </source>
</evidence>
<evidence type="ECO:0000313" key="2">
    <source>
        <dbReference type="Proteomes" id="UP000838756"/>
    </source>
</evidence>
<protein>
    <submittedName>
        <fullName evidence="1">Jg24942 protein</fullName>
    </submittedName>
</protein>
<dbReference type="Proteomes" id="UP000838756">
    <property type="component" value="Unassembled WGS sequence"/>
</dbReference>
<accession>A0A8S4R445</accession>
<gene>
    <name evidence="1" type="primary">jg24942</name>
    <name evidence="1" type="ORF">PAEG_LOCUS8182</name>
</gene>